<evidence type="ECO:0000259" key="5">
    <source>
        <dbReference type="PROSITE" id="PS51372"/>
    </source>
</evidence>
<evidence type="ECO:0000256" key="1">
    <source>
        <dbReference type="ARBA" id="ARBA00022737"/>
    </source>
</evidence>
<dbReference type="PANTHER" id="PTHR30185:SF18">
    <property type="entry name" value="TRANSCRIPTIONAL REGULATOR MTLR"/>
    <property type="match status" value="1"/>
</dbReference>
<comment type="caution">
    <text evidence="6">The sequence shown here is derived from an EMBL/GenBank/DDBJ whole genome shotgun (WGS) entry which is preliminary data.</text>
</comment>
<proteinExistence type="predicted"/>
<dbReference type="AlphaFoldDB" id="A0A3E3EGV5"/>
<dbReference type="Pfam" id="PF05043">
    <property type="entry name" value="Mga"/>
    <property type="match status" value="1"/>
</dbReference>
<dbReference type="PROSITE" id="PS51372">
    <property type="entry name" value="PRD_2"/>
    <property type="match status" value="1"/>
</dbReference>
<keyword evidence="4" id="KW-0804">Transcription</keyword>
<dbReference type="Pfam" id="PF00874">
    <property type="entry name" value="PRD"/>
    <property type="match status" value="1"/>
</dbReference>
<keyword evidence="1" id="KW-0677">Repeat</keyword>
<keyword evidence="3" id="KW-0010">Activator</keyword>
<evidence type="ECO:0000256" key="3">
    <source>
        <dbReference type="ARBA" id="ARBA00023159"/>
    </source>
</evidence>
<sequence length="648" mass="76684">MVRAQIFNQESYCIQIIRYLSFLDDYATSYEIANHIGISRRLVRDEIINVQELLNEFGYRLISRTPKGYRIDFTDYLEALELINKIENHERNHNFDYYLYINRTFYVAKRLLECDTGIKIDDLEEEIFVSRSTLSKELSNLREWFAKHELKINSKANVGLILEGREENKRIILSDIIFINYKHSYIMFDFLKSLYKNKEMLDYKIISLLKKYNVSLSDTSLIDFLVYILVMISRAKSKHLLTEIDIPEEFNLSIEMQVAKEIALKIKDTINCQITYDEIKQIAIELFAKEDKGSFYYNKEMSLTIVNESLKAIENEFFIIFKEPLLKDLKEELFTMVDKTLFHCSFNTKQRNTYYNKVEKNYSNSFQLALCLKNIIEQKTIHHVSMSSISSFTILFEKFICLTKLQKQKVLFVCTLDHQNRDLLYRQLLFDIESYVDIELFGNVGNILECDINQYDYIISTISMDIDINIPIVLISEFLDNNTMRYFKNLVMETRQIEMSEFLFNKKYYFNCVDIDNINGIYDYLYSVLKKEVAISFDIFKKNLLDKDQVEIIDSCSHSLIFSSHMKLNLKNLLIVFVLKKPIIYNKKKVSIIIFSTLQDDFEGNVRTQGLLKSLRYLCDNEQGFDQFINNPTYVCFIKGIKDISVKK</sequence>
<evidence type="ECO:0000313" key="7">
    <source>
        <dbReference type="Proteomes" id="UP000261032"/>
    </source>
</evidence>
<dbReference type="InterPro" id="IPR011608">
    <property type="entry name" value="PRD"/>
</dbReference>
<dbReference type="InterPro" id="IPR050661">
    <property type="entry name" value="BglG_antiterminators"/>
</dbReference>
<dbReference type="EMBL" id="QUSL01000001">
    <property type="protein sequence ID" value="RGD87137.1"/>
    <property type="molecule type" value="Genomic_DNA"/>
</dbReference>
<dbReference type="Proteomes" id="UP000261032">
    <property type="component" value="Unassembled WGS sequence"/>
</dbReference>
<name>A0A3E3EGV5_9FIRM</name>
<gene>
    <name evidence="6" type="ORF">DXB93_00225</name>
</gene>
<reference evidence="6 7" key="1">
    <citation type="submission" date="2018-08" db="EMBL/GenBank/DDBJ databases">
        <title>A genome reference for cultivated species of the human gut microbiota.</title>
        <authorList>
            <person name="Zou Y."/>
            <person name="Xue W."/>
            <person name="Luo G."/>
        </authorList>
    </citation>
    <scope>NUCLEOTIDE SEQUENCE [LARGE SCALE GENOMIC DNA]</scope>
    <source>
        <strain evidence="6 7">OM06-4</strain>
    </source>
</reference>
<dbReference type="GO" id="GO:0006355">
    <property type="term" value="P:regulation of DNA-templated transcription"/>
    <property type="evidence" value="ECO:0007669"/>
    <property type="project" value="InterPro"/>
</dbReference>
<dbReference type="InterPro" id="IPR007737">
    <property type="entry name" value="Mga_HTH"/>
</dbReference>
<evidence type="ECO:0000313" key="6">
    <source>
        <dbReference type="EMBL" id="RGD87137.1"/>
    </source>
</evidence>
<accession>A0A3E3EGV5</accession>
<dbReference type="InterPro" id="IPR036634">
    <property type="entry name" value="PRD_sf"/>
</dbReference>
<dbReference type="Gene3D" id="1.10.10.10">
    <property type="entry name" value="Winged helix-like DNA-binding domain superfamily/Winged helix DNA-binding domain"/>
    <property type="match status" value="1"/>
</dbReference>
<dbReference type="SUPFAM" id="SSF63520">
    <property type="entry name" value="PTS-regulatory domain, PRD"/>
    <property type="match status" value="1"/>
</dbReference>
<dbReference type="PANTHER" id="PTHR30185">
    <property type="entry name" value="CRYPTIC BETA-GLUCOSIDE BGL OPERON ANTITERMINATOR"/>
    <property type="match status" value="1"/>
</dbReference>
<evidence type="ECO:0000256" key="2">
    <source>
        <dbReference type="ARBA" id="ARBA00023015"/>
    </source>
</evidence>
<dbReference type="RefSeq" id="WP_117580128.1">
    <property type="nucleotide sequence ID" value="NZ_QUSL01000001.1"/>
</dbReference>
<organism evidence="6 7">
    <name type="scientific">Thomasclavelia ramosa</name>
    <dbReference type="NCBI Taxonomy" id="1547"/>
    <lineage>
        <taxon>Bacteria</taxon>
        <taxon>Bacillati</taxon>
        <taxon>Bacillota</taxon>
        <taxon>Erysipelotrichia</taxon>
        <taxon>Erysipelotrichales</taxon>
        <taxon>Coprobacillaceae</taxon>
        <taxon>Thomasclavelia</taxon>
    </lineage>
</organism>
<dbReference type="InterPro" id="IPR036388">
    <property type="entry name" value="WH-like_DNA-bd_sf"/>
</dbReference>
<feature type="domain" description="PRD" evidence="5">
    <location>
        <begin position="297"/>
        <end position="406"/>
    </location>
</feature>
<protein>
    <submittedName>
        <fullName evidence="6">PRD domain-containing protein</fullName>
    </submittedName>
</protein>
<keyword evidence="2" id="KW-0805">Transcription regulation</keyword>
<evidence type="ECO:0000256" key="4">
    <source>
        <dbReference type="ARBA" id="ARBA00023163"/>
    </source>
</evidence>